<organism evidence="6 7">
    <name type="scientific">Streptomyces gilvosporeus</name>
    <dbReference type="NCBI Taxonomy" id="553510"/>
    <lineage>
        <taxon>Bacteria</taxon>
        <taxon>Bacillati</taxon>
        <taxon>Actinomycetota</taxon>
        <taxon>Actinomycetes</taxon>
        <taxon>Kitasatosporales</taxon>
        <taxon>Streptomycetaceae</taxon>
        <taxon>Streptomyces</taxon>
    </lineage>
</organism>
<dbReference type="PANTHER" id="PTHR10272:SF0">
    <property type="entry name" value="PLATELET-ACTIVATING FACTOR ACETYLHYDROLASE"/>
    <property type="match status" value="1"/>
</dbReference>
<name>A0A1V0TYW1_9ACTN</name>
<evidence type="ECO:0000313" key="6">
    <source>
        <dbReference type="EMBL" id="ARF58077.1"/>
    </source>
</evidence>
<feature type="signal peptide" evidence="5">
    <location>
        <begin position="1"/>
        <end position="36"/>
    </location>
</feature>
<feature type="compositionally biased region" description="Low complexity" evidence="4">
    <location>
        <begin position="107"/>
        <end position="118"/>
    </location>
</feature>
<evidence type="ECO:0000256" key="5">
    <source>
        <dbReference type="SAM" id="SignalP"/>
    </source>
</evidence>
<dbReference type="AlphaFoldDB" id="A0A1V0TYW1"/>
<dbReference type="RefSeq" id="WP_083108071.1">
    <property type="nucleotide sequence ID" value="NZ_CP020569.1"/>
</dbReference>
<protein>
    <submittedName>
        <fullName evidence="6">Hydrolase</fullName>
    </submittedName>
</protein>
<keyword evidence="5" id="KW-0732">Signal</keyword>
<dbReference type="InterPro" id="IPR029058">
    <property type="entry name" value="AB_hydrolase_fold"/>
</dbReference>
<dbReference type="Proteomes" id="UP000192726">
    <property type="component" value="Chromosome"/>
</dbReference>
<dbReference type="PANTHER" id="PTHR10272">
    <property type="entry name" value="PLATELET-ACTIVATING FACTOR ACETYLHYDROLASE"/>
    <property type="match status" value="1"/>
</dbReference>
<gene>
    <name evidence="6" type="ORF">B1H19_31340</name>
</gene>
<dbReference type="STRING" id="553510.B1H19_31340"/>
<evidence type="ECO:0000256" key="3">
    <source>
        <dbReference type="ARBA" id="ARBA00023098"/>
    </source>
</evidence>
<dbReference type="SUPFAM" id="SSF53474">
    <property type="entry name" value="alpha/beta-Hydrolases"/>
    <property type="match status" value="1"/>
</dbReference>
<evidence type="ECO:0000313" key="7">
    <source>
        <dbReference type="Proteomes" id="UP000192726"/>
    </source>
</evidence>
<feature type="chain" id="PRO_5012888910" evidence="5">
    <location>
        <begin position="37"/>
        <end position="473"/>
    </location>
</feature>
<dbReference type="OrthoDB" id="569821at2"/>
<dbReference type="GO" id="GO:0016042">
    <property type="term" value="P:lipid catabolic process"/>
    <property type="evidence" value="ECO:0007669"/>
    <property type="project" value="UniProtKB-KW"/>
</dbReference>
<dbReference type="GO" id="GO:0003847">
    <property type="term" value="F:1-alkyl-2-acetylglycerophosphocholine esterase activity"/>
    <property type="evidence" value="ECO:0007669"/>
    <property type="project" value="TreeGrafter"/>
</dbReference>
<evidence type="ECO:0000256" key="2">
    <source>
        <dbReference type="ARBA" id="ARBA00022963"/>
    </source>
</evidence>
<dbReference type="EMBL" id="CP020569">
    <property type="protein sequence ID" value="ARF58077.1"/>
    <property type="molecule type" value="Genomic_DNA"/>
</dbReference>
<accession>A0A1V0TYW1</accession>
<dbReference type="KEGG" id="sgv:B1H19_31340"/>
<dbReference type="Pfam" id="PF03403">
    <property type="entry name" value="PAF-AH_p_II"/>
    <property type="match status" value="2"/>
</dbReference>
<keyword evidence="3" id="KW-0443">Lipid metabolism</keyword>
<feature type="region of interest" description="Disordered" evidence="4">
    <location>
        <begin position="104"/>
        <end position="133"/>
    </location>
</feature>
<evidence type="ECO:0000256" key="4">
    <source>
        <dbReference type="SAM" id="MobiDB-lite"/>
    </source>
</evidence>
<keyword evidence="2" id="KW-0442">Lipid degradation</keyword>
<proteinExistence type="predicted"/>
<sequence>MGKHARRRQSRFGARVAGTTGALAVVLGAGVGSAAAAGKSTGTPTTAAASLDDVAQAPRQAAALDRVVQVPHQAVALEDVSQAPRQAAALDGATQVRHQLAALDRGAQAPHQAAALDAPPAPGQLTLPAPTGRHRVGTVDLHLRDSKRMDPWVPGQQRELMVSLWYPATHTSRYPATPLPDSQQVLPGGVTLPTTAGHTGAPVDRKSGKLPVLLYSPGGRGNRATGTALVQDLASRGYLVVTIDHTHDTGDVVFPGGRHEVSMLAPGTKSRDLIDVRAADTHFVINQLAEIARGRNPDVEHKPLPHGLTDAVSTKHVGMFGASLGGGSVAAAMHADSRIDAGVNLDGQLFGSSEQKRLDRPYMLFSSEHHNRDTDRSWERLWDHLHGERLDLKLRGSGHNSFVDNQVLFPQAPGAFGITPEVMQQALGTIDPNRSIEVQRTYVAAFFDKHLRDRHSHLLDGPSRHYPEVDFVR</sequence>
<evidence type="ECO:0000256" key="1">
    <source>
        <dbReference type="ARBA" id="ARBA00022801"/>
    </source>
</evidence>
<keyword evidence="7" id="KW-1185">Reference proteome</keyword>
<reference evidence="6 7" key="1">
    <citation type="submission" date="2017-04" db="EMBL/GenBank/DDBJ databases">
        <title>Complete Genome Sequence of Streptomyces gilvosporeus F607, a Capable Producer of Natamycin.</title>
        <authorList>
            <person name="Zong G."/>
            <person name="Zhong C."/>
            <person name="Fu J."/>
            <person name="Qin R."/>
            <person name="Cao G."/>
        </authorList>
    </citation>
    <scope>NUCLEOTIDE SEQUENCE [LARGE SCALE GENOMIC DNA]</scope>
    <source>
        <strain evidence="6 7">F607</strain>
    </source>
</reference>
<keyword evidence="1 6" id="KW-0378">Hydrolase</keyword>
<dbReference type="Gene3D" id="3.40.50.1820">
    <property type="entry name" value="alpha/beta hydrolase"/>
    <property type="match status" value="1"/>
</dbReference>